<keyword evidence="5" id="KW-1185">Reference proteome</keyword>
<sequence length="333" mass="39045">MDKTRIEGFPYEIEALDSQENQEMIDNFTGYPEQFYRIGPKKFFFQKAFLLELANIYNLSLRDDDTFIVTYPKSGTTLTQELIWLLCNNLDYEKAQSMVLNERFPFLEVAALIPPNEHFTEELKAVVIKSIIPTTVQELSSQRFIKSHMPLSLLPPLLLDTAKVVYVARDPRDVAVSFYHHHKLMKAMKSDLEFKPFWNYFISNKIIWGPYFEHVLEAWDHRNNPNMLFLFYEDMIKDLPAAVHRVANFLDKKLSDNQVDGLVQHLDIDNFKKNKSVNMEDMQKYGIFSSDGAFIRKGKSGGWRDYFDAEMSAQADEWIAKHLHDTDFRFPHC</sequence>
<reference evidence="4" key="1">
    <citation type="submission" date="2022-03" db="EMBL/GenBank/DDBJ databases">
        <authorList>
            <person name="Lindestad O."/>
        </authorList>
    </citation>
    <scope>NUCLEOTIDE SEQUENCE</scope>
</reference>
<dbReference type="SUPFAM" id="SSF52540">
    <property type="entry name" value="P-loop containing nucleoside triphosphate hydrolases"/>
    <property type="match status" value="1"/>
</dbReference>
<dbReference type="Gene3D" id="3.40.50.300">
    <property type="entry name" value="P-loop containing nucleotide triphosphate hydrolases"/>
    <property type="match status" value="1"/>
</dbReference>
<evidence type="ECO:0000256" key="2">
    <source>
        <dbReference type="ARBA" id="ARBA00022679"/>
    </source>
</evidence>
<dbReference type="AlphaFoldDB" id="A0A8S4RT56"/>
<protein>
    <submittedName>
        <fullName evidence="4">Jg1762 protein</fullName>
    </submittedName>
</protein>
<evidence type="ECO:0000313" key="5">
    <source>
        <dbReference type="Proteomes" id="UP000838756"/>
    </source>
</evidence>
<keyword evidence="2" id="KW-0808">Transferase</keyword>
<comment type="similarity">
    <text evidence="1">Belongs to the sulfotransferase 1 family.</text>
</comment>
<evidence type="ECO:0000259" key="3">
    <source>
        <dbReference type="Pfam" id="PF00685"/>
    </source>
</evidence>
<organism evidence="4 5">
    <name type="scientific">Pararge aegeria aegeria</name>
    <dbReference type="NCBI Taxonomy" id="348720"/>
    <lineage>
        <taxon>Eukaryota</taxon>
        <taxon>Metazoa</taxon>
        <taxon>Ecdysozoa</taxon>
        <taxon>Arthropoda</taxon>
        <taxon>Hexapoda</taxon>
        <taxon>Insecta</taxon>
        <taxon>Pterygota</taxon>
        <taxon>Neoptera</taxon>
        <taxon>Endopterygota</taxon>
        <taxon>Lepidoptera</taxon>
        <taxon>Glossata</taxon>
        <taxon>Ditrysia</taxon>
        <taxon>Papilionoidea</taxon>
        <taxon>Nymphalidae</taxon>
        <taxon>Satyrinae</taxon>
        <taxon>Satyrini</taxon>
        <taxon>Parargina</taxon>
        <taxon>Pararge</taxon>
    </lineage>
</organism>
<feature type="domain" description="Sulfotransferase" evidence="3">
    <location>
        <begin position="63"/>
        <end position="326"/>
    </location>
</feature>
<evidence type="ECO:0000256" key="1">
    <source>
        <dbReference type="ARBA" id="ARBA00005771"/>
    </source>
</evidence>
<proteinExistence type="inferred from homology"/>
<comment type="caution">
    <text evidence="4">The sequence shown here is derived from an EMBL/GenBank/DDBJ whole genome shotgun (WGS) entry which is preliminary data.</text>
</comment>
<dbReference type="Pfam" id="PF00685">
    <property type="entry name" value="Sulfotransfer_1"/>
    <property type="match status" value="1"/>
</dbReference>
<dbReference type="InterPro" id="IPR027417">
    <property type="entry name" value="P-loop_NTPase"/>
</dbReference>
<name>A0A8S4RT56_9NEOP</name>
<accession>A0A8S4RT56</accession>
<dbReference type="EMBL" id="CAKXAJ010025483">
    <property type="protein sequence ID" value="CAH2240197.1"/>
    <property type="molecule type" value="Genomic_DNA"/>
</dbReference>
<dbReference type="InterPro" id="IPR000863">
    <property type="entry name" value="Sulfotransferase_dom"/>
</dbReference>
<dbReference type="PANTHER" id="PTHR11783">
    <property type="entry name" value="SULFOTRANSFERASE SULT"/>
    <property type="match status" value="1"/>
</dbReference>
<dbReference type="Proteomes" id="UP000838756">
    <property type="component" value="Unassembled WGS sequence"/>
</dbReference>
<dbReference type="OrthoDB" id="205623at2759"/>
<gene>
    <name evidence="4" type="primary">jg1762</name>
    <name evidence="4" type="ORF">PAEG_LOCUS16805</name>
</gene>
<evidence type="ECO:0000313" key="4">
    <source>
        <dbReference type="EMBL" id="CAH2240197.1"/>
    </source>
</evidence>
<dbReference type="GO" id="GO:0008146">
    <property type="term" value="F:sulfotransferase activity"/>
    <property type="evidence" value="ECO:0007669"/>
    <property type="project" value="InterPro"/>
</dbReference>